<dbReference type="GO" id="GO:0022857">
    <property type="term" value="F:transmembrane transporter activity"/>
    <property type="evidence" value="ECO:0007669"/>
    <property type="project" value="InterPro"/>
</dbReference>
<feature type="transmembrane region" description="Helical" evidence="6">
    <location>
        <begin position="129"/>
        <end position="150"/>
    </location>
</feature>
<dbReference type="GO" id="GO:0016020">
    <property type="term" value="C:membrane"/>
    <property type="evidence" value="ECO:0007669"/>
    <property type="project" value="UniProtKB-SubCell"/>
</dbReference>
<feature type="transmembrane region" description="Helical" evidence="6">
    <location>
        <begin position="61"/>
        <end position="84"/>
    </location>
</feature>
<comment type="subcellular location">
    <subcellularLocation>
        <location evidence="1">Membrane</location>
        <topology evidence="1">Multi-pass membrane protein</topology>
    </subcellularLocation>
</comment>
<evidence type="ECO:0000256" key="4">
    <source>
        <dbReference type="ARBA" id="ARBA00022989"/>
    </source>
</evidence>
<evidence type="ECO:0000256" key="5">
    <source>
        <dbReference type="ARBA" id="ARBA00023136"/>
    </source>
</evidence>
<feature type="transmembrane region" description="Helical" evidence="6">
    <location>
        <begin position="445"/>
        <end position="465"/>
    </location>
</feature>
<evidence type="ECO:0000256" key="2">
    <source>
        <dbReference type="ARBA" id="ARBA00005982"/>
    </source>
</evidence>
<keyword evidence="3 6" id="KW-0812">Transmembrane</keyword>
<keyword evidence="4 6" id="KW-1133">Transmembrane helix</keyword>
<evidence type="ECO:0008006" key="8">
    <source>
        <dbReference type="Google" id="ProtNLM"/>
    </source>
</evidence>
<comment type="similarity">
    <text evidence="2">Belongs to the major facilitator superfamily. Proton-dependent oligopeptide transporter (POT/PTR) (TC 2.A.17) family.</text>
</comment>
<feature type="transmembrane region" description="Helical" evidence="6">
    <location>
        <begin position="105"/>
        <end position="123"/>
    </location>
</feature>
<dbReference type="InterPro" id="IPR000109">
    <property type="entry name" value="POT_fam"/>
</dbReference>
<feature type="transmembrane region" description="Helical" evidence="6">
    <location>
        <begin position="214"/>
        <end position="236"/>
    </location>
</feature>
<dbReference type="EMBL" id="CAJEUB010000027">
    <property type="protein sequence ID" value="CAD1846946.1"/>
    <property type="molecule type" value="Genomic_DNA"/>
</dbReference>
<dbReference type="AlphaFoldDB" id="A0A6V7QW17"/>
<feature type="transmembrane region" description="Helical" evidence="6">
    <location>
        <begin position="400"/>
        <end position="424"/>
    </location>
</feature>
<evidence type="ECO:0000313" key="7">
    <source>
        <dbReference type="EMBL" id="CAD1846946.1"/>
    </source>
</evidence>
<keyword evidence="5 6" id="KW-0472">Membrane</keyword>
<evidence type="ECO:0000256" key="3">
    <source>
        <dbReference type="ARBA" id="ARBA00022692"/>
    </source>
</evidence>
<sequence length="613" mass="68248">MAEPLGENAGNHYLQIEEQVEKQEVVQQKMGNDSIVTRDGSVDWNGHPAIRRKTGGWFPGILLLVNQGLATLAFFGVGVNLVLFMTRVMQLDNAEAANRVSNWTGTAYVFSLVGAFVSDSYWGRYRTCAVFQIIFLAGLLELSLSSYFLLLKSCAPGDGKQKCAPPTKLEILIFYLSIYQIALGNGAYQPAATTFGADQFDEEDPEEGPSKMAFFSYFFMANNLGTLFSNTLVAYFEDKGRWVLSFWISSAAAFLALVLFFAATPWYRHFKPGGNPLTRVSQVIVAAVRNWKVRVPPQEEKLYEVDAKHCAINGGRKILHTPDFRAAVVTYPESPSQDEHRPSRPWSLCTITQVEEVKCILRLIPIWFCTIIYSVVYSQMSSVFIEQGVVMKTSVSGFHIPPACISIFEILGVVIFILLYRFYIVTFVSRVSKGKLKGLTELQRMGIGLVVSSIAMISAGVVEIQRLKHAKRACNTCRSSSSLSILWQIPQYVLIGASEVFMYVGQLEFFNNETPDGLKSFGSALYVASMSAGSYVSSLLVTIVMGITSKGDQIGWISENLNKGHMDRFYFLLAALNAVDLIFFVACAKRYRFMLLDGKEEGKDRDGMLDGEE</sequence>
<name>A0A6V7QW17_ANACO</name>
<gene>
    <name evidence="7" type="ORF">CB5_LOCUS30157</name>
</gene>
<feature type="transmembrane region" description="Helical" evidence="6">
    <location>
        <begin position="242"/>
        <end position="263"/>
    </location>
</feature>
<organism evidence="7">
    <name type="scientific">Ananas comosus var. bracteatus</name>
    <name type="common">red pineapple</name>
    <dbReference type="NCBI Taxonomy" id="296719"/>
    <lineage>
        <taxon>Eukaryota</taxon>
        <taxon>Viridiplantae</taxon>
        <taxon>Streptophyta</taxon>
        <taxon>Embryophyta</taxon>
        <taxon>Tracheophyta</taxon>
        <taxon>Spermatophyta</taxon>
        <taxon>Magnoliopsida</taxon>
        <taxon>Liliopsida</taxon>
        <taxon>Poales</taxon>
        <taxon>Bromeliaceae</taxon>
        <taxon>Bromelioideae</taxon>
        <taxon>Ananas</taxon>
    </lineage>
</organism>
<dbReference type="SUPFAM" id="SSF103473">
    <property type="entry name" value="MFS general substrate transporter"/>
    <property type="match status" value="1"/>
</dbReference>
<evidence type="ECO:0000256" key="6">
    <source>
        <dbReference type="SAM" id="Phobius"/>
    </source>
</evidence>
<feature type="transmembrane region" description="Helical" evidence="6">
    <location>
        <begin position="525"/>
        <end position="549"/>
    </location>
</feature>
<protein>
    <recommendedName>
        <fullName evidence="8">Protein NRT1/ PTR FAMILY 7.3-like</fullName>
    </recommendedName>
</protein>
<proteinExistence type="inferred from homology"/>
<evidence type="ECO:0000256" key="1">
    <source>
        <dbReference type="ARBA" id="ARBA00004141"/>
    </source>
</evidence>
<feature type="transmembrane region" description="Helical" evidence="6">
    <location>
        <begin position="485"/>
        <end position="504"/>
    </location>
</feature>
<dbReference type="Pfam" id="PF00854">
    <property type="entry name" value="PTR2"/>
    <property type="match status" value="1"/>
</dbReference>
<dbReference type="Gene3D" id="1.20.1250.20">
    <property type="entry name" value="MFS general substrate transporter like domains"/>
    <property type="match status" value="1"/>
</dbReference>
<feature type="transmembrane region" description="Helical" evidence="6">
    <location>
        <begin position="360"/>
        <end position="380"/>
    </location>
</feature>
<dbReference type="PANTHER" id="PTHR11654">
    <property type="entry name" value="OLIGOPEPTIDE TRANSPORTER-RELATED"/>
    <property type="match status" value="1"/>
</dbReference>
<feature type="transmembrane region" description="Helical" evidence="6">
    <location>
        <begin position="569"/>
        <end position="588"/>
    </location>
</feature>
<accession>A0A6V7QW17</accession>
<dbReference type="InterPro" id="IPR036259">
    <property type="entry name" value="MFS_trans_sf"/>
</dbReference>
<reference evidence="7" key="1">
    <citation type="submission" date="2020-07" db="EMBL/GenBank/DDBJ databases">
        <authorList>
            <person name="Lin J."/>
        </authorList>
    </citation>
    <scope>NUCLEOTIDE SEQUENCE</scope>
</reference>